<feature type="compositionally biased region" description="Low complexity" evidence="1">
    <location>
        <begin position="123"/>
        <end position="149"/>
    </location>
</feature>
<dbReference type="OrthoDB" id="2865258at2759"/>
<dbReference type="PANTHER" id="PTHR17901">
    <property type="entry name" value="MAGNESIUM-DEPENDENT PHOSPHATASE 1 MDP1"/>
    <property type="match status" value="1"/>
</dbReference>
<dbReference type="SFLD" id="SFLDG01131">
    <property type="entry name" value="C1.5.2:_MDP_Like"/>
    <property type="match status" value="1"/>
</dbReference>
<dbReference type="Gene3D" id="3.40.50.1000">
    <property type="entry name" value="HAD superfamily/HAD-like"/>
    <property type="match status" value="1"/>
</dbReference>
<evidence type="ECO:0000313" key="2">
    <source>
        <dbReference type="EMBL" id="KAF2231225.1"/>
    </source>
</evidence>
<keyword evidence="3" id="KW-1185">Reference proteome</keyword>
<gene>
    <name evidence="2" type="ORF">EV356DRAFT_507161</name>
</gene>
<dbReference type="SFLD" id="SFLDS00003">
    <property type="entry name" value="Haloacid_Dehalogenase"/>
    <property type="match status" value="1"/>
</dbReference>
<dbReference type="NCBIfam" id="TIGR01685">
    <property type="entry name" value="MDP-1"/>
    <property type="match status" value="1"/>
</dbReference>
<dbReference type="InterPro" id="IPR036412">
    <property type="entry name" value="HAD-like_sf"/>
</dbReference>
<dbReference type="SFLD" id="SFLDG01129">
    <property type="entry name" value="C1.5:_HAD__Beta-PGM__Phosphata"/>
    <property type="match status" value="1"/>
</dbReference>
<evidence type="ECO:0000256" key="1">
    <source>
        <dbReference type="SAM" id="MobiDB-lite"/>
    </source>
</evidence>
<name>A0A6A6GZM5_VIRVR</name>
<dbReference type="PANTHER" id="PTHR17901:SF14">
    <property type="entry name" value="MAGNESIUM-DEPENDENT PHOSPHATASE 1"/>
    <property type="match status" value="1"/>
</dbReference>
<feature type="compositionally biased region" description="Low complexity" evidence="1">
    <location>
        <begin position="11"/>
        <end position="27"/>
    </location>
</feature>
<dbReference type="InterPro" id="IPR010036">
    <property type="entry name" value="MDP_1_eu_arc"/>
</dbReference>
<dbReference type="EMBL" id="ML991829">
    <property type="protein sequence ID" value="KAF2231225.1"/>
    <property type="molecule type" value="Genomic_DNA"/>
</dbReference>
<dbReference type="AlphaFoldDB" id="A0A6A6GZM5"/>
<feature type="compositionally biased region" description="Polar residues" evidence="1">
    <location>
        <begin position="1"/>
        <end position="10"/>
    </location>
</feature>
<dbReference type="Pfam" id="PF12689">
    <property type="entry name" value="Acid_PPase"/>
    <property type="match status" value="2"/>
</dbReference>
<dbReference type="NCBIfam" id="TIGR01681">
    <property type="entry name" value="HAD-SF-IIIC"/>
    <property type="match status" value="1"/>
</dbReference>
<dbReference type="InterPro" id="IPR010033">
    <property type="entry name" value="HAD_SF_ppase_IIIC"/>
</dbReference>
<dbReference type="Proteomes" id="UP000800092">
    <property type="component" value="Unassembled WGS sequence"/>
</dbReference>
<evidence type="ECO:0008006" key="4">
    <source>
        <dbReference type="Google" id="ProtNLM"/>
    </source>
</evidence>
<sequence length="255" mass="27200">MPRTKNLNQATTTPTTSPSGTISQPSTFTDGGPLPKLLVFDLDYTLWPFWVDTHVSPPLKASSDGLTVSDAYGDSYGFYPDVTSILDAAKAKGIPIAAASRTHTPDLARQMLRLLRLPCSPAADSSPLPASPSTSAITSDTPTTTTTPANSPPPLPPSKHSSPTTSSTTSSPSPKALSTFAHLEIYPGSKMTHFARLHAATGIPYAEMLFFDDESRNREVEKLGVVMCLVRDGVTRAEVDRGVRSWRARTGRDGG</sequence>
<protein>
    <recommendedName>
        <fullName evidence="4">Magnesium-dependent phosphatase-1</fullName>
    </recommendedName>
</protein>
<dbReference type="GO" id="GO:0003993">
    <property type="term" value="F:acid phosphatase activity"/>
    <property type="evidence" value="ECO:0007669"/>
    <property type="project" value="TreeGrafter"/>
</dbReference>
<feature type="region of interest" description="Disordered" evidence="1">
    <location>
        <begin position="123"/>
        <end position="175"/>
    </location>
</feature>
<reference evidence="2" key="1">
    <citation type="journal article" date="2020" name="Stud. Mycol.">
        <title>101 Dothideomycetes genomes: a test case for predicting lifestyles and emergence of pathogens.</title>
        <authorList>
            <person name="Haridas S."/>
            <person name="Albert R."/>
            <person name="Binder M."/>
            <person name="Bloem J."/>
            <person name="Labutti K."/>
            <person name="Salamov A."/>
            <person name="Andreopoulos B."/>
            <person name="Baker S."/>
            <person name="Barry K."/>
            <person name="Bills G."/>
            <person name="Bluhm B."/>
            <person name="Cannon C."/>
            <person name="Castanera R."/>
            <person name="Culley D."/>
            <person name="Daum C."/>
            <person name="Ezra D."/>
            <person name="Gonzalez J."/>
            <person name="Henrissat B."/>
            <person name="Kuo A."/>
            <person name="Liang C."/>
            <person name="Lipzen A."/>
            <person name="Lutzoni F."/>
            <person name="Magnuson J."/>
            <person name="Mondo S."/>
            <person name="Nolan M."/>
            <person name="Ohm R."/>
            <person name="Pangilinan J."/>
            <person name="Park H.-J."/>
            <person name="Ramirez L."/>
            <person name="Alfaro M."/>
            <person name="Sun H."/>
            <person name="Tritt A."/>
            <person name="Yoshinaga Y."/>
            <person name="Zwiers L.-H."/>
            <person name="Turgeon B."/>
            <person name="Goodwin S."/>
            <person name="Spatafora J."/>
            <person name="Crous P."/>
            <person name="Grigoriev I."/>
        </authorList>
    </citation>
    <scope>NUCLEOTIDE SEQUENCE</scope>
    <source>
        <strain evidence="2">Tuck. ex Michener</strain>
    </source>
</reference>
<evidence type="ECO:0000313" key="3">
    <source>
        <dbReference type="Proteomes" id="UP000800092"/>
    </source>
</evidence>
<dbReference type="InterPro" id="IPR023214">
    <property type="entry name" value="HAD_sf"/>
</dbReference>
<organism evidence="2 3">
    <name type="scientific">Viridothelium virens</name>
    <name type="common">Speckled blister lichen</name>
    <name type="synonym">Trypethelium virens</name>
    <dbReference type="NCBI Taxonomy" id="1048519"/>
    <lineage>
        <taxon>Eukaryota</taxon>
        <taxon>Fungi</taxon>
        <taxon>Dikarya</taxon>
        <taxon>Ascomycota</taxon>
        <taxon>Pezizomycotina</taxon>
        <taxon>Dothideomycetes</taxon>
        <taxon>Dothideomycetes incertae sedis</taxon>
        <taxon>Trypetheliales</taxon>
        <taxon>Trypetheliaceae</taxon>
        <taxon>Viridothelium</taxon>
    </lineage>
</organism>
<proteinExistence type="predicted"/>
<feature type="compositionally biased region" description="Low complexity" evidence="1">
    <location>
        <begin position="158"/>
        <end position="175"/>
    </location>
</feature>
<dbReference type="SUPFAM" id="SSF56784">
    <property type="entry name" value="HAD-like"/>
    <property type="match status" value="1"/>
</dbReference>
<feature type="region of interest" description="Disordered" evidence="1">
    <location>
        <begin position="1"/>
        <end position="28"/>
    </location>
</feature>
<accession>A0A6A6GZM5</accession>